<evidence type="ECO:0000313" key="3">
    <source>
        <dbReference type="EMBL" id="TFK17130.1"/>
    </source>
</evidence>
<proteinExistence type="predicted"/>
<sequence length="915" mass="103377">MSQTASRKRMRIVDDDDEEDSPLHQYPVSLKKALKEDEWTSPTKSQRLTPAIPSPNDCGIDQSGTDIPQSPNIGDLTDLPDPLPTYDTEPQPPTLVTSHSLDLYVDAVNAQVAGFYYLERNLFVVQGWDSAKCQVTDHWYHLEYLLRTTGHDESLGVACSCPAGNTLKCIHQQFFKEYQVEEDLTRRLDQQDDEDVAAHMFFQRILPGGGGYLRHWSVRSTSTSALRGRAIVTHTSINADSGGRWKCSKDQGTQRCSHITAVKVAMGYEGRNNNDDQSSGARLCARPLADFATVGNGGAISHLPIHPPKWASLESDIQHYPPPPPFRSQPSSPFLLDSSSSCACASGRTFYTTNRPMEMRTCRIYTTNAVLVHTVQVQRCNVCPPKRRRFIGPDLHELGVFNFNNSVMVAHELLDEYTSIYTSSETPFTAFVTHVSRRYELEGHTFMGEDLFRNVWFSYVSLQEFDNDMKCTHCGPHPETVIWDGITLAFSRKHLKGSLLPPTVTDKQSTKRPRTKYFPKKQLLLSKTLRKDIRSILEAPAVGDLLEQVDDDDDVAGESPSKKAKGDLVQQAVLVWQHLDHVESVLAALRSLCPQLADLFEAHFGPKVYANQQRPAAKFKSLFLQIAAEESVLQMVNLTSLLEFRQFLADPSPRNIGHLITVPALYKVADGSRDLSWLYPIVRWMYGRAEEVFHTLMSMSEPFEPEVSQPETSDWRQTGCLYSMPKIRSRPRYPGIVLDQKKDSSSSQWGDRCGKYYSTYGEKRLTGGVMVAWCTHSICYGFHCITESEGRDDVFSAMVSWWPTAPKRVVYDFACSLGPYCVLRKPHFFARTFFAIDHFHSAGHTKCSPASFLSEYVNVDPHLGYINSSAAECGNSGLKRIRKSTSYMSQDRAIMYIKVFLSVWNRLQLRRQQTQ</sequence>
<reference evidence="3 4" key="1">
    <citation type="journal article" date="2019" name="Nat. Ecol. Evol.">
        <title>Megaphylogeny resolves global patterns of mushroom evolution.</title>
        <authorList>
            <person name="Varga T."/>
            <person name="Krizsan K."/>
            <person name="Foldi C."/>
            <person name="Dima B."/>
            <person name="Sanchez-Garcia M."/>
            <person name="Sanchez-Ramirez S."/>
            <person name="Szollosi G.J."/>
            <person name="Szarkandi J.G."/>
            <person name="Papp V."/>
            <person name="Albert L."/>
            <person name="Andreopoulos W."/>
            <person name="Angelini C."/>
            <person name="Antonin V."/>
            <person name="Barry K.W."/>
            <person name="Bougher N.L."/>
            <person name="Buchanan P."/>
            <person name="Buyck B."/>
            <person name="Bense V."/>
            <person name="Catcheside P."/>
            <person name="Chovatia M."/>
            <person name="Cooper J."/>
            <person name="Damon W."/>
            <person name="Desjardin D."/>
            <person name="Finy P."/>
            <person name="Geml J."/>
            <person name="Haridas S."/>
            <person name="Hughes K."/>
            <person name="Justo A."/>
            <person name="Karasinski D."/>
            <person name="Kautmanova I."/>
            <person name="Kiss B."/>
            <person name="Kocsube S."/>
            <person name="Kotiranta H."/>
            <person name="LaButti K.M."/>
            <person name="Lechner B.E."/>
            <person name="Liimatainen K."/>
            <person name="Lipzen A."/>
            <person name="Lukacs Z."/>
            <person name="Mihaltcheva S."/>
            <person name="Morgado L.N."/>
            <person name="Niskanen T."/>
            <person name="Noordeloos M.E."/>
            <person name="Ohm R.A."/>
            <person name="Ortiz-Santana B."/>
            <person name="Ovrebo C."/>
            <person name="Racz N."/>
            <person name="Riley R."/>
            <person name="Savchenko A."/>
            <person name="Shiryaev A."/>
            <person name="Soop K."/>
            <person name="Spirin V."/>
            <person name="Szebenyi C."/>
            <person name="Tomsovsky M."/>
            <person name="Tulloss R.E."/>
            <person name="Uehling J."/>
            <person name="Grigoriev I.V."/>
            <person name="Vagvolgyi C."/>
            <person name="Papp T."/>
            <person name="Martin F.M."/>
            <person name="Miettinen O."/>
            <person name="Hibbett D.S."/>
            <person name="Nagy L.G."/>
        </authorList>
    </citation>
    <scope>NUCLEOTIDE SEQUENCE [LARGE SCALE GENOMIC DNA]</scope>
    <source>
        <strain evidence="3 4">CBS 121175</strain>
    </source>
</reference>
<dbReference type="PANTHER" id="PTHR34305:SF1">
    <property type="entry name" value="SWIM-TYPE DOMAIN-CONTAINING PROTEIN"/>
    <property type="match status" value="1"/>
</dbReference>
<feature type="domain" description="HMG" evidence="2">
    <location>
        <begin position="328"/>
        <end position="459"/>
    </location>
</feature>
<keyword evidence="4" id="KW-1185">Reference proteome</keyword>
<feature type="compositionally biased region" description="Polar residues" evidence="1">
    <location>
        <begin position="62"/>
        <end position="72"/>
    </location>
</feature>
<dbReference type="Pfam" id="PF18717">
    <property type="entry name" value="CxC4"/>
    <property type="match status" value="1"/>
</dbReference>
<evidence type="ECO:0000259" key="2">
    <source>
        <dbReference type="Pfam" id="PF18717"/>
    </source>
</evidence>
<dbReference type="Proteomes" id="UP000307440">
    <property type="component" value="Unassembled WGS sequence"/>
</dbReference>
<accession>A0A5C3KAP1</accession>
<evidence type="ECO:0000256" key="1">
    <source>
        <dbReference type="SAM" id="MobiDB-lite"/>
    </source>
</evidence>
<evidence type="ECO:0000313" key="4">
    <source>
        <dbReference type="Proteomes" id="UP000307440"/>
    </source>
</evidence>
<dbReference type="InterPro" id="IPR040648">
    <property type="entry name" value="HMGXB3_CxC4"/>
</dbReference>
<protein>
    <recommendedName>
        <fullName evidence="2">HMG domain-containing protein</fullName>
    </recommendedName>
</protein>
<organism evidence="3 4">
    <name type="scientific">Coprinopsis marcescibilis</name>
    <name type="common">Agaric fungus</name>
    <name type="synonym">Psathyrella marcescibilis</name>
    <dbReference type="NCBI Taxonomy" id="230819"/>
    <lineage>
        <taxon>Eukaryota</taxon>
        <taxon>Fungi</taxon>
        <taxon>Dikarya</taxon>
        <taxon>Basidiomycota</taxon>
        <taxon>Agaricomycotina</taxon>
        <taxon>Agaricomycetes</taxon>
        <taxon>Agaricomycetidae</taxon>
        <taxon>Agaricales</taxon>
        <taxon>Agaricineae</taxon>
        <taxon>Psathyrellaceae</taxon>
        <taxon>Coprinopsis</taxon>
    </lineage>
</organism>
<dbReference type="AlphaFoldDB" id="A0A5C3KAP1"/>
<gene>
    <name evidence="3" type="ORF">FA15DRAFT_605678</name>
</gene>
<name>A0A5C3KAP1_COPMA</name>
<feature type="compositionally biased region" description="Basic residues" evidence="1">
    <location>
        <begin position="1"/>
        <end position="10"/>
    </location>
</feature>
<feature type="region of interest" description="Disordered" evidence="1">
    <location>
        <begin position="1"/>
        <end position="82"/>
    </location>
</feature>
<dbReference type="EMBL" id="ML210563">
    <property type="protein sequence ID" value="TFK17130.1"/>
    <property type="molecule type" value="Genomic_DNA"/>
</dbReference>
<dbReference type="PANTHER" id="PTHR34305">
    <property type="entry name" value="EXPRESSED PROTEIN"/>
    <property type="match status" value="1"/>
</dbReference>
<dbReference type="OrthoDB" id="5598737at2759"/>